<dbReference type="GO" id="GO:0003727">
    <property type="term" value="F:single-stranded RNA binding"/>
    <property type="evidence" value="ECO:0007669"/>
    <property type="project" value="TreeGrafter"/>
</dbReference>
<evidence type="ECO:0000256" key="17">
    <source>
        <dbReference type="ARBA" id="ARBA00022884"/>
    </source>
</evidence>
<evidence type="ECO:0000259" key="23">
    <source>
        <dbReference type="PROSITE" id="PS51194"/>
    </source>
</evidence>
<evidence type="ECO:0000256" key="10">
    <source>
        <dbReference type="ARBA" id="ARBA00022741"/>
    </source>
</evidence>
<keyword evidence="7" id="KW-0399">Innate immunity</keyword>
<dbReference type="PROSITE" id="PS51789">
    <property type="entry name" value="RLR_CTR"/>
    <property type="match status" value="1"/>
</dbReference>
<keyword evidence="26" id="KW-1185">Reference proteome</keyword>
<evidence type="ECO:0000256" key="1">
    <source>
        <dbReference type="ARBA" id="ARBA00004496"/>
    </source>
</evidence>
<dbReference type="EC" id="3.6.4.13" evidence="3"/>
<evidence type="ECO:0000259" key="22">
    <source>
        <dbReference type="PROSITE" id="PS51192"/>
    </source>
</evidence>
<keyword evidence="8" id="KW-0479">Metal-binding</keyword>
<dbReference type="PANTHER" id="PTHR14074:SF14">
    <property type="entry name" value="INTERFERON-INDUCED HELICASE C DOMAIN-CONTAINING PROTEIN 1"/>
    <property type="match status" value="1"/>
</dbReference>
<dbReference type="GO" id="GO:0140374">
    <property type="term" value="P:antiviral innate immune response"/>
    <property type="evidence" value="ECO:0007669"/>
    <property type="project" value="TreeGrafter"/>
</dbReference>
<evidence type="ECO:0000256" key="8">
    <source>
        <dbReference type="ARBA" id="ARBA00022723"/>
    </source>
</evidence>
<dbReference type="Gene3D" id="2.170.150.30">
    <property type="entry name" value="RIG-I-like receptor, C-terminal regulatory domain"/>
    <property type="match status" value="1"/>
</dbReference>
<dbReference type="InterPro" id="IPR011545">
    <property type="entry name" value="DEAD/DEAH_box_helicase_dom"/>
</dbReference>
<dbReference type="InterPro" id="IPR011029">
    <property type="entry name" value="DEATH-like_dom_sf"/>
</dbReference>
<evidence type="ECO:0000256" key="19">
    <source>
        <dbReference type="ARBA" id="ARBA00049390"/>
    </source>
</evidence>
<evidence type="ECO:0000256" key="5">
    <source>
        <dbReference type="ARBA" id="ARBA00022499"/>
    </source>
</evidence>
<evidence type="ECO:0000256" key="14">
    <source>
        <dbReference type="ARBA" id="ARBA00022840"/>
    </source>
</evidence>
<keyword evidence="14" id="KW-0067">ATP-binding</keyword>
<evidence type="ECO:0000256" key="12">
    <source>
        <dbReference type="ARBA" id="ARBA00022806"/>
    </source>
</evidence>
<proteinExistence type="inferred from homology"/>
<dbReference type="STRING" id="244447.ENSCSEP00000016067"/>
<feature type="domain" description="Helicase C-terminal" evidence="23">
    <location>
        <begin position="626"/>
        <end position="790"/>
    </location>
</feature>
<evidence type="ECO:0000256" key="4">
    <source>
        <dbReference type="ARBA" id="ARBA00022490"/>
    </source>
</evidence>
<evidence type="ECO:0000256" key="6">
    <source>
        <dbReference type="ARBA" id="ARBA00022553"/>
    </source>
</evidence>
<accession>A0A3P8VNX2</accession>
<comment type="subcellular location">
    <subcellularLocation>
        <location evidence="1">Cytoplasm</location>
    </subcellularLocation>
</comment>
<keyword evidence="17" id="KW-0694">RNA-binding</keyword>
<dbReference type="InParanoid" id="A0A3P8VNX2"/>
<keyword evidence="9" id="KW-0677">Repeat</keyword>
<dbReference type="InterPro" id="IPR051363">
    <property type="entry name" value="RLR_Helicase"/>
</dbReference>
<reference evidence="25 26" key="1">
    <citation type="journal article" date="2014" name="Nat. Genet.">
        <title>Whole-genome sequence of a flatfish provides insights into ZW sex chromosome evolution and adaptation to a benthic lifestyle.</title>
        <authorList>
            <person name="Chen S."/>
            <person name="Zhang G."/>
            <person name="Shao C."/>
            <person name="Huang Q."/>
            <person name="Liu G."/>
            <person name="Zhang P."/>
            <person name="Song W."/>
            <person name="An N."/>
            <person name="Chalopin D."/>
            <person name="Volff J.N."/>
            <person name="Hong Y."/>
            <person name="Li Q."/>
            <person name="Sha Z."/>
            <person name="Zhou H."/>
            <person name="Xie M."/>
            <person name="Yu Q."/>
            <person name="Liu Y."/>
            <person name="Xiang H."/>
            <person name="Wang N."/>
            <person name="Wu K."/>
            <person name="Yang C."/>
            <person name="Zhou Q."/>
            <person name="Liao X."/>
            <person name="Yang L."/>
            <person name="Hu Q."/>
            <person name="Zhang J."/>
            <person name="Meng L."/>
            <person name="Jin L."/>
            <person name="Tian Y."/>
            <person name="Lian J."/>
            <person name="Yang J."/>
            <person name="Miao G."/>
            <person name="Liu S."/>
            <person name="Liang Z."/>
            <person name="Yan F."/>
            <person name="Li Y."/>
            <person name="Sun B."/>
            <person name="Zhang H."/>
            <person name="Zhang J."/>
            <person name="Zhu Y."/>
            <person name="Du M."/>
            <person name="Zhao Y."/>
            <person name="Schartl M."/>
            <person name="Tang Q."/>
            <person name="Wang J."/>
        </authorList>
    </citation>
    <scope>NUCLEOTIDE SEQUENCE</scope>
</reference>
<feature type="domain" description="Helicase ATP-binding" evidence="22">
    <location>
        <begin position="260"/>
        <end position="453"/>
    </location>
</feature>
<dbReference type="SUPFAM" id="SSF52540">
    <property type="entry name" value="P-loop containing nucleoside triphosphate hydrolases"/>
    <property type="match status" value="1"/>
</dbReference>
<dbReference type="Gene3D" id="1.10.533.10">
    <property type="entry name" value="Death Domain, Fas"/>
    <property type="match status" value="2"/>
</dbReference>
<dbReference type="Pfam" id="PF11648">
    <property type="entry name" value="RIG-I_C-RD"/>
    <property type="match status" value="1"/>
</dbReference>
<dbReference type="PROSITE" id="PS51194">
    <property type="entry name" value="HELICASE_CTER"/>
    <property type="match status" value="1"/>
</dbReference>
<evidence type="ECO:0000313" key="26">
    <source>
        <dbReference type="Proteomes" id="UP000265120"/>
    </source>
</evidence>
<organism evidence="25 26">
    <name type="scientific">Cynoglossus semilaevis</name>
    <name type="common">Tongue sole</name>
    <dbReference type="NCBI Taxonomy" id="244447"/>
    <lineage>
        <taxon>Eukaryota</taxon>
        <taxon>Metazoa</taxon>
        <taxon>Chordata</taxon>
        <taxon>Craniata</taxon>
        <taxon>Vertebrata</taxon>
        <taxon>Euteleostomi</taxon>
        <taxon>Actinopterygii</taxon>
        <taxon>Neopterygii</taxon>
        <taxon>Teleostei</taxon>
        <taxon>Neoteleostei</taxon>
        <taxon>Acanthomorphata</taxon>
        <taxon>Carangaria</taxon>
        <taxon>Pleuronectiformes</taxon>
        <taxon>Pleuronectoidei</taxon>
        <taxon>Cynoglossidae</taxon>
        <taxon>Cynoglossinae</taxon>
        <taxon>Cynoglossus</taxon>
    </lineage>
</organism>
<keyword evidence="18" id="KW-0051">Antiviral defense</keyword>
<keyword evidence="13" id="KW-0862">Zinc</keyword>
<evidence type="ECO:0000256" key="16">
    <source>
        <dbReference type="ARBA" id="ARBA00022859"/>
    </source>
</evidence>
<dbReference type="Pfam" id="PF18119">
    <property type="entry name" value="RIG-I_C"/>
    <property type="match status" value="1"/>
</dbReference>
<evidence type="ECO:0000256" key="7">
    <source>
        <dbReference type="ARBA" id="ARBA00022588"/>
    </source>
</evidence>
<keyword evidence="5" id="KW-1017">Isopeptide bond</keyword>
<feature type="domain" description="RLR CTR" evidence="24">
    <location>
        <begin position="811"/>
        <end position="939"/>
    </location>
</feature>
<dbReference type="GO" id="GO:0016787">
    <property type="term" value="F:hydrolase activity"/>
    <property type="evidence" value="ECO:0007669"/>
    <property type="project" value="UniProtKB-KW"/>
</dbReference>
<comment type="catalytic activity">
    <reaction evidence="19">
        <text>ATP + H2O = ADP + phosphate + H(+)</text>
        <dbReference type="Rhea" id="RHEA:13065"/>
        <dbReference type="ChEBI" id="CHEBI:15377"/>
        <dbReference type="ChEBI" id="CHEBI:15378"/>
        <dbReference type="ChEBI" id="CHEBI:30616"/>
        <dbReference type="ChEBI" id="CHEBI:43474"/>
        <dbReference type="ChEBI" id="CHEBI:456216"/>
        <dbReference type="EC" id="3.6.4.13"/>
    </reaction>
    <physiologicalReaction direction="left-to-right" evidence="19">
        <dbReference type="Rhea" id="RHEA:13066"/>
    </physiologicalReaction>
</comment>
<keyword evidence="11" id="KW-0378">Hydrolase</keyword>
<dbReference type="InterPro" id="IPR041204">
    <property type="entry name" value="RIG-I-like_C"/>
</dbReference>
<dbReference type="GO" id="GO:0003725">
    <property type="term" value="F:double-stranded RNA binding"/>
    <property type="evidence" value="ECO:0007669"/>
    <property type="project" value="TreeGrafter"/>
</dbReference>
<evidence type="ECO:0000259" key="24">
    <source>
        <dbReference type="PROSITE" id="PS51789"/>
    </source>
</evidence>
<dbReference type="InterPro" id="IPR021673">
    <property type="entry name" value="RLR_CTR"/>
</dbReference>
<name>A0A3P8VNX2_CYNSE</name>
<evidence type="ECO:0000256" key="2">
    <source>
        <dbReference type="ARBA" id="ARBA00006866"/>
    </source>
</evidence>
<dbReference type="GO" id="GO:0003724">
    <property type="term" value="F:RNA helicase activity"/>
    <property type="evidence" value="ECO:0007669"/>
    <property type="project" value="UniProtKB-EC"/>
</dbReference>
<dbReference type="GO" id="GO:0005737">
    <property type="term" value="C:cytoplasm"/>
    <property type="evidence" value="ECO:0007669"/>
    <property type="project" value="UniProtKB-SubCell"/>
</dbReference>
<keyword evidence="12" id="KW-0347">Helicase</keyword>
<keyword evidence="21" id="KW-1133">Transmembrane helix</keyword>
<dbReference type="InterPro" id="IPR014001">
    <property type="entry name" value="Helicase_ATP-bd"/>
</dbReference>
<evidence type="ECO:0000256" key="18">
    <source>
        <dbReference type="ARBA" id="ARBA00023118"/>
    </source>
</evidence>
<dbReference type="Proteomes" id="UP000265120">
    <property type="component" value="Chromosome 16"/>
</dbReference>
<keyword evidence="10" id="KW-0547">Nucleotide-binding</keyword>
<protein>
    <recommendedName>
        <fullName evidence="3">RNA helicase</fullName>
        <ecNumber evidence="3">3.6.4.13</ecNumber>
    </recommendedName>
</protein>
<dbReference type="InterPro" id="IPR031964">
    <property type="entry name" value="CARD_dom"/>
</dbReference>
<evidence type="ECO:0000256" key="3">
    <source>
        <dbReference type="ARBA" id="ARBA00012552"/>
    </source>
</evidence>
<keyword evidence="6" id="KW-0597">Phosphoprotein</keyword>
<dbReference type="CDD" id="cd08819">
    <property type="entry name" value="CARD_MDA5_r2"/>
    <property type="match status" value="1"/>
</dbReference>
<dbReference type="InterPro" id="IPR038557">
    <property type="entry name" value="RLR_C_sf"/>
</dbReference>
<evidence type="ECO:0000256" key="13">
    <source>
        <dbReference type="ARBA" id="ARBA00022833"/>
    </source>
</evidence>
<evidence type="ECO:0000256" key="9">
    <source>
        <dbReference type="ARBA" id="ARBA00022737"/>
    </source>
</evidence>
<dbReference type="Gene3D" id="1.20.1320.30">
    <property type="match status" value="1"/>
</dbReference>
<keyword evidence="21" id="KW-0472">Membrane</keyword>
<dbReference type="InterPro" id="IPR001650">
    <property type="entry name" value="Helicase_C-like"/>
</dbReference>
<dbReference type="SMART" id="SM00490">
    <property type="entry name" value="HELICc"/>
    <property type="match status" value="1"/>
</dbReference>
<reference evidence="25" key="2">
    <citation type="submission" date="2025-08" db="UniProtKB">
        <authorList>
            <consortium name="Ensembl"/>
        </authorList>
    </citation>
    <scope>IDENTIFICATION</scope>
</reference>
<evidence type="ECO:0000313" key="25">
    <source>
        <dbReference type="Ensembl" id="ENSCSEP00000016067.1"/>
    </source>
</evidence>
<reference evidence="25" key="3">
    <citation type="submission" date="2025-09" db="UniProtKB">
        <authorList>
            <consortium name="Ensembl"/>
        </authorList>
    </citation>
    <scope>IDENTIFICATION</scope>
</reference>
<feature type="region of interest" description="Disordered" evidence="20">
    <location>
        <begin position="225"/>
        <end position="245"/>
    </location>
</feature>
<evidence type="ECO:0000256" key="15">
    <source>
        <dbReference type="ARBA" id="ARBA00022843"/>
    </source>
</evidence>
<keyword evidence="21" id="KW-0812">Transmembrane</keyword>
<dbReference type="GeneTree" id="ENSGT00940000153173"/>
<dbReference type="InterPro" id="IPR027417">
    <property type="entry name" value="P-loop_NTPase"/>
</dbReference>
<feature type="transmembrane region" description="Helical" evidence="21">
    <location>
        <begin position="192"/>
        <end position="210"/>
    </location>
</feature>
<dbReference type="GO" id="GO:0039530">
    <property type="term" value="P:MDA-5 signaling pathway"/>
    <property type="evidence" value="ECO:0007669"/>
    <property type="project" value="TreeGrafter"/>
</dbReference>
<dbReference type="Pfam" id="PF00270">
    <property type="entry name" value="DEAD"/>
    <property type="match status" value="1"/>
</dbReference>
<dbReference type="PROSITE" id="PS51192">
    <property type="entry name" value="HELICASE_ATP_BIND_1"/>
    <property type="match status" value="1"/>
</dbReference>
<evidence type="ECO:0000256" key="21">
    <source>
        <dbReference type="SAM" id="Phobius"/>
    </source>
</evidence>
<dbReference type="Ensembl" id="ENSCSET00000016273.1">
    <property type="protein sequence ID" value="ENSCSEP00000016067.1"/>
    <property type="gene ID" value="ENSCSEG00000010056.1"/>
</dbReference>
<sequence>MASGTDETRENLIEDLRARLKVCIVVDRLLDQLQFIPVDTKELIRQRARTDGNIVAADLLIDAVIRKHPDKRPDPAEEEDNDQYVRLIELLSPSLVEMKTQEVYVHCLSKELITREDSEIIRTDIANRGPRSGARELLRCIVRGQHGWFSQFLDILRETEHHELYELTGGSPDSGNAGHCTDVNNKKILIKILLRFWSMFYFTVVVFTSFSDLYRGADVLSKELPNSHKPPLTDGAEPAAAAGGPESADISLRDYQMDVARPALEGKNIIVCLPTGSGKTRVAVYITKKHLDSRRAEGMSGKVVVLVNKIPLVEQHYSAEFLPLLKSTYKVERVSGDCQLKISFTEIIKKNDVVICTAQILENSLELSNKGEDEGVNLSDLSLLVIDECHHTQKGDVYNSIMMRYLRKKHTNIRKKKEGKEPVPLPQILSLTASPGVGKATKTKQAEEYILQICANLDASRIMTATPESLKKEQRKLVLKIEDRKEDPFGDVIKNIMNSIHTHAQLTPSCDLGSQNYEQWIVETERKAAMEEDHKVQACAEHLRHYNEGLNLSNTIRMCDALVFLNEFHVEEIRKKTTPNDDGQTIQITETERFLFHLFKENKEELEKLAKNQQYENDSLCNLRHSILREFSTREKARGIIFTKTRRSTIALSQWIQENPKFADIGVKASYIIGGGGQSVVKPMTSTERSAMLKKFDKGDINLLVATSVLEEGLDIPDCNFVIRYGLVTNEISMIQAKGRGRADDSSYTVVEVKNSCVTEKEHVNEHRLILMEKAIKNIKALDPKEYDRQIRDFQAQALMEEKVKKIKKKQKSMKNEKPSQVMFSCRGCSTQVCTGEDIQVIENAHKVNVTTQFSELYVKRENTSLQERRLDFESIAFIACKTCGRSWGTMMNYRSIECPCLLVKNFVVTLNGKKIPNCTRWADLPVKFPSFDYSEYAMRLAEGSDDEDTE</sequence>
<dbReference type="SMART" id="SM00487">
    <property type="entry name" value="DEXDc"/>
    <property type="match status" value="1"/>
</dbReference>
<dbReference type="AlphaFoldDB" id="A0A3P8VNX2"/>
<dbReference type="Pfam" id="PF00271">
    <property type="entry name" value="Helicase_C"/>
    <property type="match status" value="1"/>
</dbReference>
<evidence type="ECO:0000256" key="11">
    <source>
        <dbReference type="ARBA" id="ARBA00022801"/>
    </source>
</evidence>
<keyword evidence="4" id="KW-0963">Cytoplasm</keyword>
<dbReference type="Gene3D" id="3.40.50.300">
    <property type="entry name" value="P-loop containing nucleotide triphosphate hydrolases"/>
    <property type="match status" value="2"/>
</dbReference>
<keyword evidence="15" id="KW-0832">Ubl conjugation</keyword>
<feature type="compositionally biased region" description="Low complexity" evidence="20">
    <location>
        <begin position="235"/>
        <end position="245"/>
    </location>
</feature>
<dbReference type="GO" id="GO:0005524">
    <property type="term" value="F:ATP binding"/>
    <property type="evidence" value="ECO:0007669"/>
    <property type="project" value="UniProtKB-KW"/>
</dbReference>
<keyword evidence="16" id="KW-0391">Immunity</keyword>
<dbReference type="PANTHER" id="PTHR14074">
    <property type="entry name" value="HELICASE WITH DEATH DOMAIN-RELATED"/>
    <property type="match status" value="1"/>
</dbReference>
<dbReference type="Pfam" id="PF16739">
    <property type="entry name" value="CARD_2"/>
    <property type="match status" value="2"/>
</dbReference>
<dbReference type="GO" id="GO:0008270">
    <property type="term" value="F:zinc ion binding"/>
    <property type="evidence" value="ECO:0007669"/>
    <property type="project" value="TreeGrafter"/>
</dbReference>
<evidence type="ECO:0000256" key="20">
    <source>
        <dbReference type="SAM" id="MobiDB-lite"/>
    </source>
</evidence>
<comment type="similarity">
    <text evidence="2">Belongs to the helicase family. RLR subfamily.</text>
</comment>